<feature type="transmembrane region" description="Helical" evidence="1">
    <location>
        <begin position="20"/>
        <end position="40"/>
    </location>
</feature>
<name>X1AV11_9ZZZZ</name>
<accession>X1AV11</accession>
<reference evidence="2" key="1">
    <citation type="journal article" date="2014" name="Front. Microbiol.">
        <title>High frequency of phylogenetically diverse reductive dehalogenase-homologous genes in deep subseafloor sedimentary metagenomes.</title>
        <authorList>
            <person name="Kawai M."/>
            <person name="Futagami T."/>
            <person name="Toyoda A."/>
            <person name="Takaki Y."/>
            <person name="Nishi S."/>
            <person name="Hori S."/>
            <person name="Arai W."/>
            <person name="Tsubouchi T."/>
            <person name="Morono Y."/>
            <person name="Uchiyama I."/>
            <person name="Ito T."/>
            <person name="Fujiyama A."/>
            <person name="Inagaki F."/>
            <person name="Takami H."/>
        </authorList>
    </citation>
    <scope>NUCLEOTIDE SEQUENCE</scope>
    <source>
        <strain evidence="2">Expedition CK06-06</strain>
    </source>
</reference>
<organism evidence="2">
    <name type="scientific">marine sediment metagenome</name>
    <dbReference type="NCBI Taxonomy" id="412755"/>
    <lineage>
        <taxon>unclassified sequences</taxon>
        <taxon>metagenomes</taxon>
        <taxon>ecological metagenomes</taxon>
    </lineage>
</organism>
<evidence type="ECO:0000313" key="2">
    <source>
        <dbReference type="EMBL" id="GAG86500.1"/>
    </source>
</evidence>
<comment type="caution">
    <text evidence="2">The sequence shown here is derived from an EMBL/GenBank/DDBJ whole genome shotgun (WGS) entry which is preliminary data.</text>
</comment>
<feature type="non-terminal residue" evidence="2">
    <location>
        <position position="50"/>
    </location>
</feature>
<keyword evidence="1" id="KW-1133">Transmembrane helix</keyword>
<gene>
    <name evidence="2" type="ORF">S01H4_34310</name>
</gene>
<dbReference type="EMBL" id="BART01018145">
    <property type="protein sequence ID" value="GAG86500.1"/>
    <property type="molecule type" value="Genomic_DNA"/>
</dbReference>
<proteinExistence type="predicted"/>
<keyword evidence="1" id="KW-0812">Transmembrane</keyword>
<dbReference type="AlphaFoldDB" id="X1AV11"/>
<sequence>MTKVMSNDSIIEEAFRPTLYFFALLVLANNIIPTIIAETFQSNHMVYAIT</sequence>
<protein>
    <submittedName>
        <fullName evidence="2">Uncharacterized protein</fullName>
    </submittedName>
</protein>
<evidence type="ECO:0000256" key="1">
    <source>
        <dbReference type="SAM" id="Phobius"/>
    </source>
</evidence>
<keyword evidence="1" id="KW-0472">Membrane</keyword>